<organism evidence="2 3">
    <name type="scientific">Pararoseomonas baculiformis</name>
    <dbReference type="NCBI Taxonomy" id="2820812"/>
    <lineage>
        <taxon>Bacteria</taxon>
        <taxon>Pseudomonadati</taxon>
        <taxon>Pseudomonadota</taxon>
        <taxon>Alphaproteobacteria</taxon>
        <taxon>Acetobacterales</taxon>
        <taxon>Acetobacteraceae</taxon>
        <taxon>Pararoseomonas</taxon>
    </lineage>
</organism>
<comment type="caution">
    <text evidence="2">The sequence shown here is derived from an EMBL/GenBank/DDBJ whole genome shotgun (WGS) entry which is preliminary data.</text>
</comment>
<feature type="region of interest" description="Disordered" evidence="1">
    <location>
        <begin position="1"/>
        <end position="65"/>
    </location>
</feature>
<evidence type="ECO:0000313" key="3">
    <source>
        <dbReference type="Proteomes" id="UP000681594"/>
    </source>
</evidence>
<gene>
    <name evidence="2" type="ORF">J8J14_00925</name>
</gene>
<feature type="compositionally biased region" description="Basic and acidic residues" evidence="1">
    <location>
        <begin position="48"/>
        <end position="65"/>
    </location>
</feature>
<keyword evidence="3" id="KW-1185">Reference proteome</keyword>
<proteinExistence type="predicted"/>
<dbReference type="EMBL" id="JAGIZB010000001">
    <property type="protein sequence ID" value="MBP0443327.1"/>
    <property type="molecule type" value="Genomic_DNA"/>
</dbReference>
<dbReference type="Proteomes" id="UP000681594">
    <property type="component" value="Unassembled WGS sequence"/>
</dbReference>
<sequence length="65" mass="6969">MTARAPEGPKADFTAEEASGGTIPRPPSPAELDRLSEQQGMITDEWTGESREKDSVAEAKKPQSP</sequence>
<dbReference type="RefSeq" id="WP_209377536.1">
    <property type="nucleotide sequence ID" value="NZ_JAGIZB010000001.1"/>
</dbReference>
<evidence type="ECO:0000313" key="2">
    <source>
        <dbReference type="EMBL" id="MBP0443327.1"/>
    </source>
</evidence>
<accession>A0ABS4A8K6</accession>
<reference evidence="2 3" key="1">
    <citation type="submission" date="2021-03" db="EMBL/GenBank/DDBJ databases">
        <authorList>
            <person name="So Y."/>
        </authorList>
    </citation>
    <scope>NUCLEOTIDE SEQUENCE [LARGE SCALE GENOMIC DNA]</scope>
    <source>
        <strain evidence="2 3">SSH11</strain>
    </source>
</reference>
<protein>
    <submittedName>
        <fullName evidence="2">Uncharacterized protein</fullName>
    </submittedName>
</protein>
<name>A0ABS4A8K6_9PROT</name>
<evidence type="ECO:0000256" key="1">
    <source>
        <dbReference type="SAM" id="MobiDB-lite"/>
    </source>
</evidence>